<gene>
    <name evidence="9" type="primary">sigJ</name>
    <name evidence="9" type="ORF">ACH47X_17825</name>
</gene>
<feature type="domain" description="RNA polymerase sigma factor 70 region 4 type 2" evidence="8">
    <location>
        <begin position="113"/>
        <end position="164"/>
    </location>
</feature>
<dbReference type="InterPro" id="IPR013249">
    <property type="entry name" value="RNA_pol_sigma70_r4_t2"/>
</dbReference>
<evidence type="ECO:0000313" key="10">
    <source>
        <dbReference type="Proteomes" id="UP001611580"/>
    </source>
</evidence>
<evidence type="ECO:0000256" key="1">
    <source>
        <dbReference type="ARBA" id="ARBA00010641"/>
    </source>
</evidence>
<dbReference type="InterPro" id="IPR014284">
    <property type="entry name" value="RNA_pol_sigma-70_dom"/>
</dbReference>
<evidence type="ECO:0000313" key="9">
    <source>
        <dbReference type="EMBL" id="MFI2488772.1"/>
    </source>
</evidence>
<feature type="region of interest" description="Disordered" evidence="6">
    <location>
        <begin position="294"/>
        <end position="319"/>
    </location>
</feature>
<dbReference type="InterPro" id="IPR007627">
    <property type="entry name" value="RNA_pol_sigma70_r2"/>
</dbReference>
<dbReference type="InterPro" id="IPR032710">
    <property type="entry name" value="NTF2-like_dom_sf"/>
</dbReference>
<dbReference type="SUPFAM" id="SSF88946">
    <property type="entry name" value="Sigma2 domain of RNA polymerase sigma factors"/>
    <property type="match status" value="1"/>
</dbReference>
<dbReference type="SUPFAM" id="SSF54427">
    <property type="entry name" value="NTF2-like"/>
    <property type="match status" value="1"/>
</dbReference>
<feature type="compositionally biased region" description="Low complexity" evidence="6">
    <location>
        <begin position="300"/>
        <end position="319"/>
    </location>
</feature>
<organism evidence="9 10">
    <name type="scientific">Promicromonospora kroppenstedtii</name>
    <dbReference type="NCBI Taxonomy" id="440482"/>
    <lineage>
        <taxon>Bacteria</taxon>
        <taxon>Bacillati</taxon>
        <taxon>Actinomycetota</taxon>
        <taxon>Actinomycetes</taxon>
        <taxon>Micrococcales</taxon>
        <taxon>Promicromonosporaceae</taxon>
        <taxon>Promicromonospora</taxon>
    </lineage>
</organism>
<dbReference type="InterPro" id="IPR036388">
    <property type="entry name" value="WH-like_DNA-bd_sf"/>
</dbReference>
<keyword evidence="5" id="KW-0804">Transcription</keyword>
<dbReference type="EMBL" id="JBIRYI010000011">
    <property type="protein sequence ID" value="MFI2488772.1"/>
    <property type="molecule type" value="Genomic_DNA"/>
</dbReference>
<dbReference type="Gene3D" id="1.10.1740.10">
    <property type="match status" value="1"/>
</dbReference>
<reference evidence="9 10" key="1">
    <citation type="submission" date="2024-10" db="EMBL/GenBank/DDBJ databases">
        <title>The Natural Products Discovery Center: Release of the First 8490 Sequenced Strains for Exploring Actinobacteria Biosynthetic Diversity.</title>
        <authorList>
            <person name="Kalkreuter E."/>
            <person name="Kautsar S.A."/>
            <person name="Yang D."/>
            <person name="Bader C.D."/>
            <person name="Teijaro C.N."/>
            <person name="Fluegel L."/>
            <person name="Davis C.M."/>
            <person name="Simpson J.R."/>
            <person name="Lauterbach L."/>
            <person name="Steele A.D."/>
            <person name="Gui C."/>
            <person name="Meng S."/>
            <person name="Li G."/>
            <person name="Viehrig K."/>
            <person name="Ye F."/>
            <person name="Su P."/>
            <person name="Kiefer A.F."/>
            <person name="Nichols A."/>
            <person name="Cepeda A.J."/>
            <person name="Yan W."/>
            <person name="Fan B."/>
            <person name="Jiang Y."/>
            <person name="Adhikari A."/>
            <person name="Zheng C.-J."/>
            <person name="Schuster L."/>
            <person name="Cowan T.M."/>
            <person name="Smanski M.J."/>
            <person name="Chevrette M.G."/>
            <person name="De Carvalho L.P.S."/>
            <person name="Shen B."/>
        </authorList>
    </citation>
    <scope>NUCLEOTIDE SEQUENCE [LARGE SCALE GENOMIC DNA]</scope>
    <source>
        <strain evidence="9 10">NPDC019481</strain>
    </source>
</reference>
<dbReference type="Pfam" id="PF04542">
    <property type="entry name" value="Sigma70_r2"/>
    <property type="match status" value="1"/>
</dbReference>
<dbReference type="InterPro" id="IPR013324">
    <property type="entry name" value="RNA_pol_sigma_r3/r4-like"/>
</dbReference>
<evidence type="ECO:0000256" key="3">
    <source>
        <dbReference type="ARBA" id="ARBA00023015"/>
    </source>
</evidence>
<evidence type="ECO:0000256" key="4">
    <source>
        <dbReference type="ARBA" id="ARBA00023082"/>
    </source>
</evidence>
<proteinExistence type="inferred from homology"/>
<keyword evidence="10" id="KW-1185">Reference proteome</keyword>
<keyword evidence="3" id="KW-0805">Transcription regulation</keyword>
<evidence type="ECO:0000259" key="8">
    <source>
        <dbReference type="Pfam" id="PF08281"/>
    </source>
</evidence>
<evidence type="ECO:0000259" key="7">
    <source>
        <dbReference type="Pfam" id="PF04542"/>
    </source>
</evidence>
<dbReference type="PANTHER" id="PTHR30173">
    <property type="entry name" value="SIGMA 19 FACTOR"/>
    <property type="match status" value="1"/>
</dbReference>
<evidence type="ECO:0000256" key="2">
    <source>
        <dbReference type="ARBA" id="ARBA00011344"/>
    </source>
</evidence>
<dbReference type="SUPFAM" id="SSF88659">
    <property type="entry name" value="Sigma3 and sigma4 domains of RNA polymerase sigma factors"/>
    <property type="match status" value="1"/>
</dbReference>
<keyword evidence="4" id="KW-0731">Sigma factor</keyword>
<dbReference type="CDD" id="cd06171">
    <property type="entry name" value="Sigma70_r4"/>
    <property type="match status" value="1"/>
</dbReference>
<protein>
    <submittedName>
        <fullName evidence="9">RNA polymerase sigma factor SigJ</fullName>
    </submittedName>
</protein>
<comment type="similarity">
    <text evidence="1">Belongs to the sigma-70 factor family. ECF subfamily.</text>
</comment>
<evidence type="ECO:0000256" key="5">
    <source>
        <dbReference type="ARBA" id="ARBA00023163"/>
    </source>
</evidence>
<dbReference type="RefSeq" id="WP_397405869.1">
    <property type="nucleotide sequence ID" value="NZ_JBIRYI010000011.1"/>
</dbReference>
<sequence length="319" mass="34810">MTGDVDTTLDDAAEVFATARKRLFGIAYRMLGSAAEAEDVVQETWVRWQTTDRSVVLNPQAFLTTAATRLAINVLQSARSRRETYIGPWLPEPVDTSDDPTLGAERAEALDVAVLVLLEKLTPTERAAYVLREAFDYGYPEIAQIVGVSPTATRQLVSRARKHLASERRNEVSTTARQDLLAAFLAAARAGDVARLERLFAEDVVTRADSNGRAKHVARVVVQGRNKVARVLSSFAETFWAGITTRPVEVNGAEGFAMERDGELVGVLSVVVSDQGLHELMWQMNPEKTEPLRRAWANQAAPEAGAGEATPEPPATARS</sequence>
<dbReference type="PANTHER" id="PTHR30173:SF36">
    <property type="entry name" value="ECF RNA POLYMERASE SIGMA FACTOR SIGJ"/>
    <property type="match status" value="1"/>
</dbReference>
<dbReference type="NCBIfam" id="TIGR02937">
    <property type="entry name" value="sigma70-ECF"/>
    <property type="match status" value="1"/>
</dbReference>
<dbReference type="InterPro" id="IPR052704">
    <property type="entry name" value="ECF_Sigma-70_Domain"/>
</dbReference>
<dbReference type="NCBIfam" id="NF007214">
    <property type="entry name" value="PRK09636.1"/>
    <property type="match status" value="1"/>
</dbReference>
<dbReference type="InterPro" id="IPR013325">
    <property type="entry name" value="RNA_pol_sigma_r2"/>
</dbReference>
<dbReference type="Gene3D" id="1.10.10.10">
    <property type="entry name" value="Winged helix-like DNA-binding domain superfamily/Winged helix DNA-binding domain"/>
    <property type="match status" value="1"/>
</dbReference>
<comment type="subunit">
    <text evidence="2">Interacts transiently with the RNA polymerase catalytic core formed by RpoA, RpoB, RpoC and RpoZ (2 alpha, 1 beta, 1 beta' and 1 omega subunit) to form the RNA polymerase holoenzyme that can initiate transcription.</text>
</comment>
<accession>A0ABW7XML1</accession>
<feature type="domain" description="RNA polymerase sigma-70 region 2" evidence="7">
    <location>
        <begin position="19"/>
        <end position="79"/>
    </location>
</feature>
<evidence type="ECO:0000256" key="6">
    <source>
        <dbReference type="SAM" id="MobiDB-lite"/>
    </source>
</evidence>
<dbReference type="Proteomes" id="UP001611580">
    <property type="component" value="Unassembled WGS sequence"/>
</dbReference>
<dbReference type="Gene3D" id="3.10.450.50">
    <property type="match status" value="1"/>
</dbReference>
<comment type="caution">
    <text evidence="9">The sequence shown here is derived from an EMBL/GenBank/DDBJ whole genome shotgun (WGS) entry which is preliminary data.</text>
</comment>
<name>A0ABW7XML1_9MICO</name>
<dbReference type="Pfam" id="PF08281">
    <property type="entry name" value="Sigma70_r4_2"/>
    <property type="match status" value="1"/>
</dbReference>